<dbReference type="EMBL" id="FMVW01000002">
    <property type="protein sequence ID" value="SCZ30139.1"/>
    <property type="molecule type" value="Genomic_DNA"/>
</dbReference>
<accession>A0A1G5N025</accession>
<name>A0A1G5N025_AFIMA</name>
<proteinExistence type="predicted"/>
<evidence type="ECO:0000313" key="3">
    <source>
        <dbReference type="Proteomes" id="UP000199347"/>
    </source>
</evidence>
<evidence type="ECO:0000256" key="1">
    <source>
        <dbReference type="SAM" id="MobiDB-lite"/>
    </source>
</evidence>
<dbReference type="Proteomes" id="UP000199347">
    <property type="component" value="Unassembled WGS sequence"/>
</dbReference>
<reference evidence="3" key="1">
    <citation type="submission" date="2016-10" db="EMBL/GenBank/DDBJ databases">
        <authorList>
            <person name="Varghese N."/>
            <person name="Submissions S."/>
        </authorList>
    </citation>
    <scope>NUCLEOTIDE SEQUENCE [LARGE SCALE GENOMIC DNA]</scope>
    <source>
        <strain evidence="3">DSM 2698</strain>
    </source>
</reference>
<feature type="compositionally biased region" description="Basic and acidic residues" evidence="1">
    <location>
        <begin position="52"/>
        <end position="62"/>
    </location>
</feature>
<keyword evidence="3" id="KW-1185">Reference proteome</keyword>
<dbReference type="RefSeq" id="WP_092810599.1">
    <property type="nucleotide sequence ID" value="NZ_FMVW01000002.1"/>
</dbReference>
<dbReference type="STRING" id="1120955.SAMN03080610_01215"/>
<evidence type="ECO:0000313" key="2">
    <source>
        <dbReference type="EMBL" id="SCZ30139.1"/>
    </source>
</evidence>
<dbReference type="AlphaFoldDB" id="A0A1G5N025"/>
<dbReference type="OrthoDB" id="8266011at2"/>
<gene>
    <name evidence="2" type="ORF">SAMN03080610_01215</name>
</gene>
<protein>
    <submittedName>
        <fullName evidence="2">Uncharacterized protein</fullName>
    </submittedName>
</protein>
<organism evidence="2 3">
    <name type="scientific">Afifella marina DSM 2698</name>
    <dbReference type="NCBI Taxonomy" id="1120955"/>
    <lineage>
        <taxon>Bacteria</taxon>
        <taxon>Pseudomonadati</taxon>
        <taxon>Pseudomonadota</taxon>
        <taxon>Alphaproteobacteria</taxon>
        <taxon>Hyphomicrobiales</taxon>
        <taxon>Afifellaceae</taxon>
        <taxon>Afifella</taxon>
    </lineage>
</organism>
<feature type="region of interest" description="Disordered" evidence="1">
    <location>
        <begin position="46"/>
        <end position="70"/>
    </location>
</feature>
<sequence length="70" mass="7789">MAERKAALKRAPDRPELRACLEQAKNVVMTDEQILEQRASFAYGNAPRGSRITKESAKEAAGHIRIRNPA</sequence>